<comment type="similarity">
    <text evidence="9">Belongs to the G-protein coupled receptor 1 family.</text>
</comment>
<dbReference type="PROSITE" id="PS00237">
    <property type="entry name" value="G_PROTEIN_RECEP_F1_1"/>
    <property type="match status" value="1"/>
</dbReference>
<evidence type="ECO:0000313" key="14">
    <source>
        <dbReference type="Proteomes" id="UP001374579"/>
    </source>
</evidence>
<evidence type="ECO:0000256" key="11">
    <source>
        <dbReference type="SAM" id="Phobius"/>
    </source>
</evidence>
<feature type="region of interest" description="Disordered" evidence="10">
    <location>
        <begin position="398"/>
        <end position="422"/>
    </location>
</feature>
<evidence type="ECO:0000256" key="2">
    <source>
        <dbReference type="ARBA" id="ARBA00022475"/>
    </source>
</evidence>
<dbReference type="PRINTS" id="PR00237">
    <property type="entry name" value="GPCRRHODOPSN"/>
</dbReference>
<feature type="compositionally biased region" description="Basic and acidic residues" evidence="10">
    <location>
        <begin position="313"/>
        <end position="323"/>
    </location>
</feature>
<dbReference type="PROSITE" id="PS50262">
    <property type="entry name" value="G_PROTEIN_RECEP_F1_2"/>
    <property type="match status" value="1"/>
</dbReference>
<reference evidence="13 14" key="1">
    <citation type="submission" date="2024-02" db="EMBL/GenBank/DDBJ databases">
        <title>Chromosome-scale genome assembly of the rough periwinkle Littorina saxatilis.</title>
        <authorList>
            <person name="De Jode A."/>
            <person name="Faria R."/>
            <person name="Formenti G."/>
            <person name="Sims Y."/>
            <person name="Smith T.P."/>
            <person name="Tracey A."/>
            <person name="Wood J.M.D."/>
            <person name="Zagrodzka Z.B."/>
            <person name="Johannesson K."/>
            <person name="Butlin R.K."/>
            <person name="Leder E.H."/>
        </authorList>
    </citation>
    <scope>NUCLEOTIDE SEQUENCE [LARGE SCALE GENOMIC DNA]</scope>
    <source>
        <strain evidence="13">Snail1</strain>
        <tissue evidence="13">Muscle</tissue>
    </source>
</reference>
<proteinExistence type="inferred from homology"/>
<feature type="compositionally biased region" description="Low complexity" evidence="10">
    <location>
        <begin position="409"/>
        <end position="421"/>
    </location>
</feature>
<feature type="region of interest" description="Disordered" evidence="10">
    <location>
        <begin position="431"/>
        <end position="450"/>
    </location>
</feature>
<feature type="compositionally biased region" description="Polar residues" evidence="10">
    <location>
        <begin position="272"/>
        <end position="284"/>
    </location>
</feature>
<evidence type="ECO:0000256" key="8">
    <source>
        <dbReference type="ARBA" id="ARBA00023224"/>
    </source>
</evidence>
<feature type="region of interest" description="Disordered" evidence="10">
    <location>
        <begin position="272"/>
        <end position="355"/>
    </location>
</feature>
<evidence type="ECO:0000313" key="13">
    <source>
        <dbReference type="EMBL" id="KAK7087607.1"/>
    </source>
</evidence>
<dbReference type="SUPFAM" id="SSF81321">
    <property type="entry name" value="Family A G protein-coupled receptor-like"/>
    <property type="match status" value="1"/>
</dbReference>
<dbReference type="Proteomes" id="UP001374579">
    <property type="component" value="Unassembled WGS sequence"/>
</dbReference>
<keyword evidence="4 11" id="KW-1133">Transmembrane helix</keyword>
<evidence type="ECO:0000256" key="5">
    <source>
        <dbReference type="ARBA" id="ARBA00023040"/>
    </source>
</evidence>
<dbReference type="PANTHER" id="PTHR24228:SF75">
    <property type="entry name" value="G-PROTEIN COUPLED RECEPTORS FAMILY 1 PROFILE DOMAIN-CONTAINING PROTEIN"/>
    <property type="match status" value="1"/>
</dbReference>
<evidence type="ECO:0000256" key="6">
    <source>
        <dbReference type="ARBA" id="ARBA00023136"/>
    </source>
</evidence>
<dbReference type="AlphaFoldDB" id="A0AAN9AIM4"/>
<evidence type="ECO:0000256" key="4">
    <source>
        <dbReference type="ARBA" id="ARBA00022989"/>
    </source>
</evidence>
<accession>A0AAN9AIM4</accession>
<feature type="transmembrane region" description="Helical" evidence="11">
    <location>
        <begin position="147"/>
        <end position="167"/>
    </location>
</feature>
<comment type="caution">
    <text evidence="13">The sequence shown here is derived from an EMBL/GenBank/DDBJ whole genome shotgun (WGS) entry which is preliminary data.</text>
</comment>
<keyword evidence="14" id="KW-1185">Reference proteome</keyword>
<dbReference type="Gene3D" id="1.20.1070.10">
    <property type="entry name" value="Rhodopsin 7-helix transmembrane proteins"/>
    <property type="match status" value="2"/>
</dbReference>
<keyword evidence="6 11" id="KW-0472">Membrane</keyword>
<feature type="transmembrane region" description="Helical" evidence="11">
    <location>
        <begin position="104"/>
        <end position="126"/>
    </location>
</feature>
<keyword evidence="7 9" id="KW-0675">Receptor</keyword>
<keyword evidence="3 9" id="KW-0812">Transmembrane</keyword>
<keyword evidence="5 9" id="KW-0297">G-protein coupled receptor</keyword>
<evidence type="ECO:0000259" key="12">
    <source>
        <dbReference type="PROSITE" id="PS50262"/>
    </source>
</evidence>
<dbReference type="Pfam" id="PF00001">
    <property type="entry name" value="7tm_1"/>
    <property type="match status" value="1"/>
</dbReference>
<protein>
    <recommendedName>
        <fullName evidence="12">G-protein coupled receptors family 1 profile domain-containing protein</fullName>
    </recommendedName>
</protein>
<feature type="transmembrane region" description="Helical" evidence="11">
    <location>
        <begin position="502"/>
        <end position="522"/>
    </location>
</feature>
<feature type="transmembrane region" description="Helical" evidence="11">
    <location>
        <begin position="465"/>
        <end position="490"/>
    </location>
</feature>
<keyword evidence="2" id="KW-1003">Cell membrane</keyword>
<keyword evidence="8 9" id="KW-0807">Transducer</keyword>
<feature type="transmembrane region" description="Helical" evidence="11">
    <location>
        <begin position="65"/>
        <end position="84"/>
    </location>
</feature>
<evidence type="ECO:0000256" key="1">
    <source>
        <dbReference type="ARBA" id="ARBA00004651"/>
    </source>
</evidence>
<dbReference type="CDD" id="cd00637">
    <property type="entry name" value="7tm_classA_rhodopsin-like"/>
    <property type="match status" value="2"/>
</dbReference>
<dbReference type="PANTHER" id="PTHR24228">
    <property type="entry name" value="B2 BRADYKININ RECEPTOR/ANGIOTENSIN II RECEPTOR"/>
    <property type="match status" value="1"/>
</dbReference>
<feature type="domain" description="G-protein coupled receptors family 1 profile" evidence="12">
    <location>
        <begin position="45"/>
        <end position="519"/>
    </location>
</feature>
<organism evidence="13 14">
    <name type="scientific">Littorina saxatilis</name>
    <dbReference type="NCBI Taxonomy" id="31220"/>
    <lineage>
        <taxon>Eukaryota</taxon>
        <taxon>Metazoa</taxon>
        <taxon>Spiralia</taxon>
        <taxon>Lophotrochozoa</taxon>
        <taxon>Mollusca</taxon>
        <taxon>Gastropoda</taxon>
        <taxon>Caenogastropoda</taxon>
        <taxon>Littorinimorpha</taxon>
        <taxon>Littorinoidea</taxon>
        <taxon>Littorinidae</taxon>
        <taxon>Littorina</taxon>
    </lineage>
</organism>
<name>A0AAN9AIM4_9CAEN</name>
<dbReference type="InterPro" id="IPR000276">
    <property type="entry name" value="GPCR_Rhodpsn"/>
</dbReference>
<dbReference type="InterPro" id="IPR017452">
    <property type="entry name" value="GPCR_Rhodpsn_7TM"/>
</dbReference>
<dbReference type="GO" id="GO:0004930">
    <property type="term" value="F:G protein-coupled receptor activity"/>
    <property type="evidence" value="ECO:0007669"/>
    <property type="project" value="UniProtKB-KW"/>
</dbReference>
<feature type="transmembrane region" description="Helical" evidence="11">
    <location>
        <begin position="196"/>
        <end position="220"/>
    </location>
</feature>
<dbReference type="EMBL" id="JBAMIC010004070">
    <property type="protein sequence ID" value="KAK7087607.1"/>
    <property type="molecule type" value="Genomic_DNA"/>
</dbReference>
<comment type="subcellular location">
    <subcellularLocation>
        <location evidence="1">Cell membrane</location>
        <topology evidence="1">Multi-pass membrane protein</topology>
    </subcellularLocation>
</comment>
<evidence type="ECO:0000256" key="9">
    <source>
        <dbReference type="RuleBase" id="RU000688"/>
    </source>
</evidence>
<sequence length="549" mass="61180">MKKNAHDQQNATETLPDFVGQDIQQGTRIVFIAVGIAMVLCGVIGNGLFLTVLSKQFRRRRSIHILFVANLCLADLVTLGYWFSFFVLDLILKRHPVVNMSHCVFNGAFIATMYLVSVTFLVSISLNRYLHVCHSHLYSRVFTLPRTVAWCLLTWLASSLISAIPVLDGEQNTTYEYSRGTHICTFSRERITYVKMIAIVWSTLPMLFIAYCNIAIFRFWKRAKLSTSGSLSIGERSGMGQKLLACWRAGVEKLKRNDSIAIVRFSSQRDIGNEELSGSDSPETSVLELEPEDHDDAARARSRDDDVNDVEVFDSRSRSHDNDGTTMTVAEDRGRMVADSTKHEERKTESPLNTTPTLLNLSVMDEIPLTNESKEVAENSNLRDSHTVSGICQQPVAAQETAEVDTQNAPASPSATASQPSLKVTSVSQKPLGLGSSATHQAQHHDTPTLDLQRLQRRKKAKEEAFIRSLFIVFLLAVFSFIPFGAITVAKLKVSVSAEVVMIGNFFLFLNNSVNWIVYGVINAAFRDGYTQLFTACCPGRRVRAQIQP</sequence>
<dbReference type="GO" id="GO:0005886">
    <property type="term" value="C:plasma membrane"/>
    <property type="evidence" value="ECO:0007669"/>
    <property type="project" value="UniProtKB-SubCell"/>
</dbReference>
<feature type="transmembrane region" description="Helical" evidence="11">
    <location>
        <begin position="29"/>
        <end position="53"/>
    </location>
</feature>
<evidence type="ECO:0000256" key="10">
    <source>
        <dbReference type="SAM" id="MobiDB-lite"/>
    </source>
</evidence>
<gene>
    <name evidence="13" type="ORF">V1264_021635</name>
</gene>
<feature type="compositionally biased region" description="Basic and acidic residues" evidence="10">
    <location>
        <begin position="296"/>
        <end position="305"/>
    </location>
</feature>
<evidence type="ECO:0000256" key="3">
    <source>
        <dbReference type="ARBA" id="ARBA00022692"/>
    </source>
</evidence>
<evidence type="ECO:0000256" key="7">
    <source>
        <dbReference type="ARBA" id="ARBA00023170"/>
    </source>
</evidence>
<feature type="compositionally biased region" description="Basic and acidic residues" evidence="10">
    <location>
        <begin position="330"/>
        <end position="349"/>
    </location>
</feature>